<feature type="transmembrane region" description="Helical" evidence="1">
    <location>
        <begin position="165"/>
        <end position="184"/>
    </location>
</feature>
<reference evidence="2 3" key="1">
    <citation type="journal article" date="2013" name="J. Microbiol.">
        <title>Mucilaginibacter ginsenosidivorax sp. nov., with ginsenoside converting activity isolated from sediment.</title>
        <authorList>
            <person name="Kim J.K."/>
            <person name="Choi T.E."/>
            <person name="Liu Q.M."/>
            <person name="Park H.Y."/>
            <person name="Yi T.H."/>
            <person name="Yoon M.H."/>
            <person name="Kim S.C."/>
            <person name="Im W.T."/>
        </authorList>
    </citation>
    <scope>NUCLEOTIDE SEQUENCE [LARGE SCALE GENOMIC DNA]</scope>
    <source>
        <strain evidence="2 3">KHI28</strain>
    </source>
</reference>
<evidence type="ECO:0000313" key="3">
    <source>
        <dbReference type="Proteomes" id="UP000321362"/>
    </source>
</evidence>
<keyword evidence="1" id="KW-0472">Membrane</keyword>
<name>A0A5B8W2H7_9SPHI</name>
<keyword evidence="1" id="KW-0812">Transmembrane</keyword>
<evidence type="ECO:0000313" key="2">
    <source>
        <dbReference type="EMBL" id="QEC78270.1"/>
    </source>
</evidence>
<evidence type="ECO:0000256" key="1">
    <source>
        <dbReference type="SAM" id="Phobius"/>
    </source>
</evidence>
<dbReference type="OrthoDB" id="10004103at2"/>
<organism evidence="2 3">
    <name type="scientific">Mucilaginibacter ginsenosidivorax</name>
    <dbReference type="NCBI Taxonomy" id="862126"/>
    <lineage>
        <taxon>Bacteria</taxon>
        <taxon>Pseudomonadati</taxon>
        <taxon>Bacteroidota</taxon>
        <taxon>Sphingobacteriia</taxon>
        <taxon>Sphingobacteriales</taxon>
        <taxon>Sphingobacteriaceae</taxon>
        <taxon>Mucilaginibacter</taxon>
    </lineage>
</organism>
<accession>A0A5B8W2H7</accession>
<proteinExistence type="predicted"/>
<dbReference type="Proteomes" id="UP000321362">
    <property type="component" value="Chromosome"/>
</dbReference>
<feature type="transmembrane region" description="Helical" evidence="1">
    <location>
        <begin position="135"/>
        <end position="153"/>
    </location>
</feature>
<dbReference type="EMBL" id="CP042437">
    <property type="protein sequence ID" value="QEC78270.1"/>
    <property type="molecule type" value="Genomic_DNA"/>
</dbReference>
<keyword evidence="1" id="KW-1133">Transmembrane helix</keyword>
<dbReference type="KEGG" id="mgk:FSB76_20850"/>
<dbReference type="AlphaFoldDB" id="A0A5B8W2H7"/>
<gene>
    <name evidence="2" type="ORF">FSB76_20850</name>
</gene>
<sequence>MNESTYLYTMAFWHPPKRFYQIETSKMKDDLLSFLALKIEVAKENTGFSSLFKYPDYKLVTIQGDMVKITDATLSSTSWNVAGSIEMSFDDTGAGTIITARFLERDDLYGFTLTSAIIAVAGIAGFFFVATSLSYLMMALIVAVTCTAVFGMIKVSMKFTTNGLMAYLIAVLIDIGVTGSLKTITDVELS</sequence>
<keyword evidence="3" id="KW-1185">Reference proteome</keyword>
<feature type="transmembrane region" description="Helical" evidence="1">
    <location>
        <begin position="108"/>
        <end position="129"/>
    </location>
</feature>
<protein>
    <submittedName>
        <fullName evidence="2">Uncharacterized protein</fullName>
    </submittedName>
</protein>
<dbReference type="RefSeq" id="WP_147056752.1">
    <property type="nucleotide sequence ID" value="NZ_CP042437.1"/>
</dbReference>